<evidence type="ECO:0000256" key="2">
    <source>
        <dbReference type="ARBA" id="ARBA00012180"/>
    </source>
</evidence>
<sequence>MCWGNLLAHAYQALFNTIHYLEGEEKVSGSGNKTTGTMANPAPTVTGITATPAPAITGTAAIPAPATDNAVEPGHQPMSVSAPIHKKKSWKEDEKAGPSQREEEEELVDEMETTRSLSLSALRARCHLAAPMLGLRGQQPGIRGGYWQSNWKRGTSPQPLEVTPVSYEGKISFQGRCCISPQEMDHHGERYPVPEIISHAGDPNEVSCIRCMWRKFVHSSPSLYANSLAILTWKDGERQTKLVQQLKEDRSYCPPVWTSISAIRSKHLSAQEGGYRGYKPQATLSFYLHDHGEDMRNQVEERDNQVYWTVWIRWPGTPDPQGYKALVDTGAQCTLTPSSYIGADPICTSGVTGGSQQLTVLEAEVSLTGNEWQKHPIVTGPEAPCILGNLRRGYFKDPKGDWWAFGIAALETEEIRQLSTLPGLSEDPSVVWLLRRQGVISKTHSPFNSPIWAVQKSNGAWRLTVDDRGRNEVTPPLSAAVPDMLELQYGVKWSQKQPSAECGPQFAFTWRGVQYTWNRLPQGWKNSPTICHGLIQTALEQGEAPEYLQYTDDIIAWGDTAVFEKGKKIVQILLKAGFAIKQSKVKFLGIKWQDGRRQIPMDVINKITAMSPPTSKKETQAFLGVGVRENGPTWSLWQKAPGETRGRPLGFWSRGYRGSEARYTPTEKEILAAYEGVQAASEVVGTEPQLLLTPQLPVLGWMFKGRVPCTHHGTDATWITQEAIMDWPEGKDFGISPEEEVTHAEEAPLYNKLPENEKQYDLFTDGSCCIWPVLYLYTDSWVVANVLCGWLQQWKQNWQHRGKPMWAAALWQNIAARVENLVVKVHHADAHVPKSQATEEHQNNQQVDQAAQIEVAQVGLDWQHKGELFIAWWAHDTSGHEGRGATYRWACDQGVDLTMDTIAQVIHECETCAAIKQAKLLKPFWYGGQWLKYKYGEAWQIDYVTLPQTCQGKHHVLTMVEATTGWLETYPVPHATTRNTIRGLEKQVLWRHGTPERIESENGTHFRKNLIDTWAKEHGIEWVYHIPYHAPAFGKIEQYNGLLKTTLRTMGDGTFKHWDTHLAKAT</sequence>
<keyword evidence="5" id="KW-0540">Nuclease</keyword>
<dbReference type="InterPro" id="IPR043502">
    <property type="entry name" value="DNA/RNA_pol_sf"/>
</dbReference>
<dbReference type="PROSITE" id="PS00141">
    <property type="entry name" value="ASP_PROTEASE"/>
    <property type="match status" value="1"/>
</dbReference>
<evidence type="ECO:0000256" key="6">
    <source>
        <dbReference type="ARBA" id="ARBA00022759"/>
    </source>
</evidence>
<evidence type="ECO:0000256" key="8">
    <source>
        <dbReference type="ARBA" id="ARBA00022918"/>
    </source>
</evidence>
<dbReference type="PANTHER" id="PTHR33064">
    <property type="entry name" value="POL PROTEIN"/>
    <property type="match status" value="1"/>
</dbReference>
<dbReference type="InterPro" id="IPR001584">
    <property type="entry name" value="Integrase_cat-core"/>
</dbReference>
<dbReference type="InterPro" id="IPR036397">
    <property type="entry name" value="RNaseH_sf"/>
</dbReference>
<keyword evidence="7" id="KW-0378">Hydrolase</keyword>
<dbReference type="AlphaFoldDB" id="A0AAN7NWQ5"/>
<proteinExistence type="inferred from homology"/>
<dbReference type="InterPro" id="IPR051320">
    <property type="entry name" value="Viral_Replic_Matur_Polypro"/>
</dbReference>
<dbReference type="SUPFAM" id="SSF53098">
    <property type="entry name" value="Ribonuclease H-like"/>
    <property type="match status" value="2"/>
</dbReference>
<dbReference type="GO" id="GO:0015074">
    <property type="term" value="P:DNA integration"/>
    <property type="evidence" value="ECO:0007669"/>
    <property type="project" value="InterPro"/>
</dbReference>
<comment type="caution">
    <text evidence="11">The sequence shown here is derived from an EMBL/GenBank/DDBJ whole genome shotgun (WGS) entry which is preliminary data.</text>
</comment>
<feature type="compositionally biased region" description="Acidic residues" evidence="9">
    <location>
        <begin position="102"/>
        <end position="111"/>
    </location>
</feature>
<dbReference type="Pfam" id="PF00665">
    <property type="entry name" value="rve"/>
    <property type="match status" value="1"/>
</dbReference>
<dbReference type="EC" id="3.1.26.4" evidence="2"/>
<accession>A0AAN7NWQ5</accession>
<dbReference type="Gene3D" id="3.10.10.10">
    <property type="entry name" value="HIV Type 1 Reverse Transcriptase, subunit A, domain 1"/>
    <property type="match status" value="1"/>
</dbReference>
<evidence type="ECO:0000256" key="3">
    <source>
        <dbReference type="ARBA" id="ARBA00022679"/>
    </source>
</evidence>
<dbReference type="EMBL" id="JAUNZN010000001">
    <property type="protein sequence ID" value="KAK4831759.1"/>
    <property type="molecule type" value="Genomic_DNA"/>
</dbReference>
<evidence type="ECO:0000313" key="11">
    <source>
        <dbReference type="EMBL" id="KAK4831759.1"/>
    </source>
</evidence>
<organism evidence="11 12">
    <name type="scientific">Mycteria americana</name>
    <name type="common">Wood stork</name>
    <dbReference type="NCBI Taxonomy" id="33587"/>
    <lineage>
        <taxon>Eukaryota</taxon>
        <taxon>Metazoa</taxon>
        <taxon>Chordata</taxon>
        <taxon>Craniata</taxon>
        <taxon>Vertebrata</taxon>
        <taxon>Euteleostomi</taxon>
        <taxon>Archelosauria</taxon>
        <taxon>Archosauria</taxon>
        <taxon>Dinosauria</taxon>
        <taxon>Saurischia</taxon>
        <taxon>Theropoda</taxon>
        <taxon>Coelurosauria</taxon>
        <taxon>Aves</taxon>
        <taxon>Neognathae</taxon>
        <taxon>Neoaves</taxon>
        <taxon>Aequornithes</taxon>
        <taxon>Ciconiiformes</taxon>
        <taxon>Ciconiidae</taxon>
        <taxon>Mycteria</taxon>
    </lineage>
</organism>
<evidence type="ECO:0000259" key="10">
    <source>
        <dbReference type="PROSITE" id="PS50994"/>
    </source>
</evidence>
<protein>
    <recommendedName>
        <fullName evidence="2">ribonuclease H</fullName>
        <ecNumber evidence="2">3.1.26.4</ecNumber>
    </recommendedName>
</protein>
<evidence type="ECO:0000256" key="4">
    <source>
        <dbReference type="ARBA" id="ARBA00022695"/>
    </source>
</evidence>
<keyword evidence="8" id="KW-0695">RNA-directed DNA polymerase</keyword>
<evidence type="ECO:0000313" key="12">
    <source>
        <dbReference type="Proteomes" id="UP001333110"/>
    </source>
</evidence>
<feature type="non-terminal residue" evidence="11">
    <location>
        <position position="1066"/>
    </location>
</feature>
<gene>
    <name evidence="11" type="ORF">QYF61_018957</name>
</gene>
<dbReference type="GO" id="GO:0004190">
    <property type="term" value="F:aspartic-type endopeptidase activity"/>
    <property type="evidence" value="ECO:0007669"/>
    <property type="project" value="InterPro"/>
</dbReference>
<dbReference type="Gene3D" id="3.30.420.10">
    <property type="entry name" value="Ribonuclease H-like superfamily/Ribonuclease H"/>
    <property type="match status" value="2"/>
</dbReference>
<keyword evidence="12" id="KW-1185">Reference proteome</keyword>
<keyword evidence="4" id="KW-0548">Nucleotidyltransferase</keyword>
<dbReference type="PANTHER" id="PTHR33064:SF29">
    <property type="entry name" value="PEPTIDASE A2 DOMAIN-CONTAINING PROTEIN-RELATED"/>
    <property type="match status" value="1"/>
</dbReference>
<dbReference type="InterPro" id="IPR043128">
    <property type="entry name" value="Rev_trsase/Diguanyl_cyclase"/>
</dbReference>
<feature type="region of interest" description="Disordered" evidence="9">
    <location>
        <begin position="67"/>
        <end position="112"/>
    </location>
</feature>
<dbReference type="GO" id="GO:0003676">
    <property type="term" value="F:nucleic acid binding"/>
    <property type="evidence" value="ECO:0007669"/>
    <property type="project" value="InterPro"/>
</dbReference>
<keyword evidence="6" id="KW-0255">Endonuclease</keyword>
<dbReference type="GO" id="GO:0006508">
    <property type="term" value="P:proteolysis"/>
    <property type="evidence" value="ECO:0007669"/>
    <property type="project" value="InterPro"/>
</dbReference>
<dbReference type="InterPro" id="IPR012337">
    <property type="entry name" value="RNaseH-like_sf"/>
</dbReference>
<feature type="domain" description="Integrase catalytic" evidence="10">
    <location>
        <begin position="919"/>
        <end position="1066"/>
    </location>
</feature>
<comment type="similarity">
    <text evidence="1">Belongs to the beta type-B retroviral polymerase family. HERV class-II K(HML-2) pol subfamily.</text>
</comment>
<dbReference type="GO" id="GO:0004523">
    <property type="term" value="F:RNA-DNA hybrid ribonuclease activity"/>
    <property type="evidence" value="ECO:0007669"/>
    <property type="project" value="UniProtKB-EC"/>
</dbReference>
<evidence type="ECO:0000256" key="1">
    <source>
        <dbReference type="ARBA" id="ARBA00010879"/>
    </source>
</evidence>
<dbReference type="Proteomes" id="UP001333110">
    <property type="component" value="Unassembled WGS sequence"/>
</dbReference>
<dbReference type="InterPro" id="IPR001969">
    <property type="entry name" value="Aspartic_peptidase_AS"/>
</dbReference>
<evidence type="ECO:0000256" key="7">
    <source>
        <dbReference type="ARBA" id="ARBA00022801"/>
    </source>
</evidence>
<dbReference type="Gene3D" id="3.30.70.270">
    <property type="match status" value="1"/>
</dbReference>
<keyword evidence="3" id="KW-0808">Transferase</keyword>
<dbReference type="PROSITE" id="PS50994">
    <property type="entry name" value="INTEGRASE"/>
    <property type="match status" value="1"/>
</dbReference>
<evidence type="ECO:0000256" key="5">
    <source>
        <dbReference type="ARBA" id="ARBA00022722"/>
    </source>
</evidence>
<dbReference type="GO" id="GO:0003964">
    <property type="term" value="F:RNA-directed DNA polymerase activity"/>
    <property type="evidence" value="ECO:0007669"/>
    <property type="project" value="UniProtKB-KW"/>
</dbReference>
<dbReference type="InterPro" id="IPR000477">
    <property type="entry name" value="RT_dom"/>
</dbReference>
<evidence type="ECO:0000256" key="9">
    <source>
        <dbReference type="SAM" id="MobiDB-lite"/>
    </source>
</evidence>
<dbReference type="SUPFAM" id="SSF56672">
    <property type="entry name" value="DNA/RNA polymerases"/>
    <property type="match status" value="1"/>
</dbReference>
<reference evidence="11 12" key="1">
    <citation type="journal article" date="2023" name="J. Hered.">
        <title>Chromosome-level genome of the wood stork (Mycteria americana) provides insight into avian chromosome evolution.</title>
        <authorList>
            <person name="Flamio R. Jr."/>
            <person name="Ramstad K.M."/>
        </authorList>
    </citation>
    <scope>NUCLEOTIDE SEQUENCE [LARGE SCALE GENOMIC DNA]</scope>
    <source>
        <strain evidence="11">JAX WOST 10</strain>
    </source>
</reference>
<name>A0AAN7NWQ5_MYCAM</name>
<dbReference type="Pfam" id="PF00078">
    <property type="entry name" value="RVT_1"/>
    <property type="match status" value="1"/>
</dbReference>